<protein>
    <submittedName>
        <fullName evidence="2">Uncharacterized protein</fullName>
    </submittedName>
</protein>
<accession>A0A7J9HAS1</accession>
<dbReference type="EMBL" id="JABFAD010000009">
    <property type="protein sequence ID" value="MBA0806941.1"/>
    <property type="molecule type" value="Genomic_DNA"/>
</dbReference>
<name>A0A7J9HAS1_9ROSI</name>
<comment type="caution">
    <text evidence="2">The sequence shown here is derived from an EMBL/GenBank/DDBJ whole genome shotgun (WGS) entry which is preliminary data.</text>
</comment>
<dbReference type="AlphaFoldDB" id="A0A7J9HAS1"/>
<proteinExistence type="predicted"/>
<evidence type="ECO:0000313" key="3">
    <source>
        <dbReference type="Proteomes" id="UP000593560"/>
    </source>
</evidence>
<sequence length="102" mass="11220">MELNTYPINELRHFSSCYIGLRSLNSKAAVKLSQSSNFNGLFPRRLRPLRLGFRSNSPIIACGSIAETDTETSSTASDRPVPVNPVYVPTPANRDTRTPHSG</sequence>
<organism evidence="2 3">
    <name type="scientific">Gossypium harknessii</name>
    <dbReference type="NCBI Taxonomy" id="34285"/>
    <lineage>
        <taxon>Eukaryota</taxon>
        <taxon>Viridiplantae</taxon>
        <taxon>Streptophyta</taxon>
        <taxon>Embryophyta</taxon>
        <taxon>Tracheophyta</taxon>
        <taxon>Spermatophyta</taxon>
        <taxon>Magnoliopsida</taxon>
        <taxon>eudicotyledons</taxon>
        <taxon>Gunneridae</taxon>
        <taxon>Pentapetalae</taxon>
        <taxon>rosids</taxon>
        <taxon>malvids</taxon>
        <taxon>Malvales</taxon>
        <taxon>Malvaceae</taxon>
        <taxon>Malvoideae</taxon>
        <taxon>Gossypium</taxon>
    </lineage>
</organism>
<evidence type="ECO:0000313" key="2">
    <source>
        <dbReference type="EMBL" id="MBA0806941.1"/>
    </source>
</evidence>
<evidence type="ECO:0000256" key="1">
    <source>
        <dbReference type="SAM" id="MobiDB-lite"/>
    </source>
</evidence>
<feature type="compositionally biased region" description="Low complexity" evidence="1">
    <location>
        <begin position="67"/>
        <end position="91"/>
    </location>
</feature>
<keyword evidence="3" id="KW-1185">Reference proteome</keyword>
<dbReference type="Proteomes" id="UP000593560">
    <property type="component" value="Unassembled WGS sequence"/>
</dbReference>
<feature type="region of interest" description="Disordered" evidence="1">
    <location>
        <begin position="67"/>
        <end position="102"/>
    </location>
</feature>
<reference evidence="2 3" key="1">
    <citation type="journal article" date="2019" name="Genome Biol. Evol.">
        <title>Insights into the evolution of the New World diploid cottons (Gossypium, subgenus Houzingenia) based on genome sequencing.</title>
        <authorList>
            <person name="Grover C.E."/>
            <person name="Arick M.A. 2nd"/>
            <person name="Thrash A."/>
            <person name="Conover J.L."/>
            <person name="Sanders W.S."/>
            <person name="Peterson D.G."/>
            <person name="Frelichowski J.E."/>
            <person name="Scheffler J.A."/>
            <person name="Scheffler B.E."/>
            <person name="Wendel J.F."/>
        </authorList>
    </citation>
    <scope>NUCLEOTIDE SEQUENCE [LARGE SCALE GENOMIC DNA]</scope>
    <source>
        <strain evidence="2">0</strain>
        <tissue evidence="2">Leaf</tissue>
    </source>
</reference>
<gene>
    <name evidence="2" type="ORF">Gohar_022781</name>
</gene>